<dbReference type="EMBL" id="JAODUO010001258">
    <property type="protein sequence ID" value="KAK2167804.1"/>
    <property type="molecule type" value="Genomic_DNA"/>
</dbReference>
<feature type="compositionally biased region" description="Basic and acidic residues" evidence="1">
    <location>
        <begin position="82"/>
        <end position="117"/>
    </location>
</feature>
<protein>
    <submittedName>
        <fullName evidence="2">Uncharacterized protein</fullName>
    </submittedName>
</protein>
<dbReference type="Gene3D" id="3.80.10.10">
    <property type="entry name" value="Ribonuclease Inhibitor"/>
    <property type="match status" value="1"/>
</dbReference>
<organism evidence="2 3">
    <name type="scientific">Ridgeia piscesae</name>
    <name type="common">Tubeworm</name>
    <dbReference type="NCBI Taxonomy" id="27915"/>
    <lineage>
        <taxon>Eukaryota</taxon>
        <taxon>Metazoa</taxon>
        <taxon>Spiralia</taxon>
        <taxon>Lophotrochozoa</taxon>
        <taxon>Annelida</taxon>
        <taxon>Polychaeta</taxon>
        <taxon>Sedentaria</taxon>
        <taxon>Canalipalpata</taxon>
        <taxon>Sabellida</taxon>
        <taxon>Siboglinidae</taxon>
        <taxon>Ridgeia</taxon>
    </lineage>
</organism>
<gene>
    <name evidence="2" type="ORF">NP493_1259g00011</name>
</gene>
<dbReference type="InterPro" id="IPR001611">
    <property type="entry name" value="Leu-rich_rpt"/>
</dbReference>
<feature type="compositionally biased region" description="Basic and acidic residues" evidence="1">
    <location>
        <begin position="22"/>
        <end position="47"/>
    </location>
</feature>
<feature type="region of interest" description="Disordered" evidence="1">
    <location>
        <begin position="1"/>
        <end position="158"/>
    </location>
</feature>
<comment type="caution">
    <text evidence="2">The sequence shown here is derived from an EMBL/GenBank/DDBJ whole genome shotgun (WGS) entry which is preliminary data.</text>
</comment>
<name>A0AAD9KAQ5_RIDPI</name>
<dbReference type="InterPro" id="IPR032675">
    <property type="entry name" value="LRR_dom_sf"/>
</dbReference>
<dbReference type="AlphaFoldDB" id="A0AAD9KAQ5"/>
<dbReference type="Pfam" id="PF13855">
    <property type="entry name" value="LRR_8"/>
    <property type="match status" value="1"/>
</dbReference>
<sequence>MDNIEEDKSGEEVTEDVGDTLGENKGEEGRGGETTRSEEGNVDRTEGTAEGSEETVEVKAGNKPGKEGDAEEQITEESNGFKQEKADSALDSGGKEDSTKDGPEKSEEKGLEKDVDNTSKTGPGTLLPPMDQSTPRPSTGNITDTETQAERKGVTELSVNGKSSLTGRRIILQSKTVISRGLTVVDMSGQGLTIIAGSLFSRRTIGALDLSSNNIRVVPPDIRRLINLTHLDISKNSVRCHHPHDFVGLPAALSQLPGLEVSTVWQGINLQLHVLNTVRMGSRKRLG</sequence>
<dbReference type="Proteomes" id="UP001209878">
    <property type="component" value="Unassembled WGS sequence"/>
</dbReference>
<evidence type="ECO:0000313" key="3">
    <source>
        <dbReference type="Proteomes" id="UP001209878"/>
    </source>
</evidence>
<evidence type="ECO:0000256" key="1">
    <source>
        <dbReference type="SAM" id="MobiDB-lite"/>
    </source>
</evidence>
<proteinExistence type="predicted"/>
<feature type="compositionally biased region" description="Polar residues" evidence="1">
    <location>
        <begin position="131"/>
        <end position="146"/>
    </location>
</feature>
<dbReference type="SUPFAM" id="SSF52058">
    <property type="entry name" value="L domain-like"/>
    <property type="match status" value="1"/>
</dbReference>
<keyword evidence="3" id="KW-1185">Reference proteome</keyword>
<evidence type="ECO:0000313" key="2">
    <source>
        <dbReference type="EMBL" id="KAK2167804.1"/>
    </source>
</evidence>
<feature type="compositionally biased region" description="Basic and acidic residues" evidence="1">
    <location>
        <begin position="1"/>
        <end position="11"/>
    </location>
</feature>
<reference evidence="2" key="1">
    <citation type="journal article" date="2023" name="Mol. Biol. Evol.">
        <title>Third-Generation Sequencing Reveals the Adaptive Role of the Epigenome in Three Deep-Sea Polychaetes.</title>
        <authorList>
            <person name="Perez M."/>
            <person name="Aroh O."/>
            <person name="Sun Y."/>
            <person name="Lan Y."/>
            <person name="Juniper S.K."/>
            <person name="Young C.R."/>
            <person name="Angers B."/>
            <person name="Qian P.Y."/>
        </authorList>
    </citation>
    <scope>NUCLEOTIDE SEQUENCE</scope>
    <source>
        <strain evidence="2">R07B-5</strain>
    </source>
</reference>
<accession>A0AAD9KAQ5</accession>